<organism evidence="1 2">
    <name type="scientific">Smallanthus sonchifolius</name>
    <dbReference type="NCBI Taxonomy" id="185202"/>
    <lineage>
        <taxon>Eukaryota</taxon>
        <taxon>Viridiplantae</taxon>
        <taxon>Streptophyta</taxon>
        <taxon>Embryophyta</taxon>
        <taxon>Tracheophyta</taxon>
        <taxon>Spermatophyta</taxon>
        <taxon>Magnoliopsida</taxon>
        <taxon>eudicotyledons</taxon>
        <taxon>Gunneridae</taxon>
        <taxon>Pentapetalae</taxon>
        <taxon>asterids</taxon>
        <taxon>campanulids</taxon>
        <taxon>Asterales</taxon>
        <taxon>Asteraceae</taxon>
        <taxon>Asteroideae</taxon>
        <taxon>Heliantheae alliance</taxon>
        <taxon>Millerieae</taxon>
        <taxon>Smallanthus</taxon>
    </lineage>
</organism>
<reference evidence="1 2" key="2">
    <citation type="journal article" date="2022" name="Mol. Ecol. Resour.">
        <title>The genomes of chicory, endive, great burdock and yacon provide insights into Asteraceae paleo-polyploidization history and plant inulin production.</title>
        <authorList>
            <person name="Fan W."/>
            <person name="Wang S."/>
            <person name="Wang H."/>
            <person name="Wang A."/>
            <person name="Jiang F."/>
            <person name="Liu H."/>
            <person name="Zhao H."/>
            <person name="Xu D."/>
            <person name="Zhang Y."/>
        </authorList>
    </citation>
    <scope>NUCLEOTIDE SEQUENCE [LARGE SCALE GENOMIC DNA]</scope>
    <source>
        <strain evidence="2">cv. Yunnan</strain>
        <tissue evidence="1">Leaves</tissue>
    </source>
</reference>
<reference evidence="2" key="1">
    <citation type="journal article" date="2022" name="Mol. Ecol. Resour.">
        <title>The genomes of chicory, endive, great burdock and yacon provide insights into Asteraceae palaeo-polyploidization history and plant inulin production.</title>
        <authorList>
            <person name="Fan W."/>
            <person name="Wang S."/>
            <person name="Wang H."/>
            <person name="Wang A."/>
            <person name="Jiang F."/>
            <person name="Liu H."/>
            <person name="Zhao H."/>
            <person name="Xu D."/>
            <person name="Zhang Y."/>
        </authorList>
    </citation>
    <scope>NUCLEOTIDE SEQUENCE [LARGE SCALE GENOMIC DNA]</scope>
    <source>
        <strain evidence="2">cv. Yunnan</strain>
    </source>
</reference>
<comment type="caution">
    <text evidence="1">The sequence shown here is derived from an EMBL/GenBank/DDBJ whole genome shotgun (WGS) entry which is preliminary data.</text>
</comment>
<accession>A0ACB9E7M8</accession>
<protein>
    <submittedName>
        <fullName evidence="1">Uncharacterized protein</fullName>
    </submittedName>
</protein>
<sequence length="68" mass="7903">MKPLSSWTCQIEGEGGGFTSMTRIGRIKAQYYHPSSVSKTLKWQWLGRKRVKQMKKSTTFLRAKVNHM</sequence>
<evidence type="ECO:0000313" key="2">
    <source>
        <dbReference type="Proteomes" id="UP001056120"/>
    </source>
</evidence>
<keyword evidence="2" id="KW-1185">Reference proteome</keyword>
<name>A0ACB9E7M8_9ASTR</name>
<dbReference type="EMBL" id="CM042035">
    <property type="protein sequence ID" value="KAI3754593.1"/>
    <property type="molecule type" value="Genomic_DNA"/>
</dbReference>
<gene>
    <name evidence="1" type="ORF">L1987_54380</name>
</gene>
<dbReference type="Proteomes" id="UP001056120">
    <property type="component" value="Linkage Group LG18"/>
</dbReference>
<proteinExistence type="predicted"/>
<evidence type="ECO:0000313" key="1">
    <source>
        <dbReference type="EMBL" id="KAI3754593.1"/>
    </source>
</evidence>